<dbReference type="Ensembl" id="ENSACAT00000048283.1">
    <property type="protein sequence ID" value="ENSACAP00000038395.1"/>
    <property type="gene ID" value="ENSACAG00000044419.1"/>
</dbReference>
<dbReference type="AlphaFoldDB" id="A0A803TT55"/>
<protein>
    <submittedName>
        <fullName evidence="3">Uncharacterized protein</fullName>
    </submittedName>
</protein>
<proteinExistence type="predicted"/>
<keyword evidence="2" id="KW-0472">Membrane</keyword>
<keyword evidence="2" id="KW-1133">Transmembrane helix</keyword>
<dbReference type="GeneTree" id="ENSGT00910000148264"/>
<name>A0A803TT55_ANOCA</name>
<keyword evidence="4" id="KW-1185">Reference proteome</keyword>
<feature type="transmembrane region" description="Helical" evidence="2">
    <location>
        <begin position="54"/>
        <end position="73"/>
    </location>
</feature>
<organism evidence="3 4">
    <name type="scientific">Anolis carolinensis</name>
    <name type="common">Green anole</name>
    <name type="synonym">American chameleon</name>
    <dbReference type="NCBI Taxonomy" id="28377"/>
    <lineage>
        <taxon>Eukaryota</taxon>
        <taxon>Metazoa</taxon>
        <taxon>Chordata</taxon>
        <taxon>Craniata</taxon>
        <taxon>Vertebrata</taxon>
        <taxon>Euteleostomi</taxon>
        <taxon>Lepidosauria</taxon>
        <taxon>Squamata</taxon>
        <taxon>Bifurcata</taxon>
        <taxon>Unidentata</taxon>
        <taxon>Episquamata</taxon>
        <taxon>Toxicofera</taxon>
        <taxon>Iguania</taxon>
        <taxon>Dactyloidae</taxon>
        <taxon>Anolis</taxon>
    </lineage>
</organism>
<reference evidence="3 4" key="1">
    <citation type="submission" date="2009-12" db="EMBL/GenBank/DDBJ databases">
        <title>The Genome Sequence of Anolis carolinensis (Green Anole Lizard).</title>
        <authorList>
            <consortium name="The Genome Sequencing Platform"/>
            <person name="Di Palma F."/>
            <person name="Alfoldi J."/>
            <person name="Heiman D."/>
            <person name="Young S."/>
            <person name="Grabherr M."/>
            <person name="Johnson J."/>
            <person name="Lander E.S."/>
            <person name="Lindblad-Toh K."/>
        </authorList>
    </citation>
    <scope>NUCLEOTIDE SEQUENCE [LARGE SCALE GENOMIC DNA]</scope>
    <source>
        <strain evidence="3 4">JBL SC #1</strain>
    </source>
</reference>
<evidence type="ECO:0000256" key="2">
    <source>
        <dbReference type="SAM" id="Phobius"/>
    </source>
</evidence>
<dbReference type="InParanoid" id="A0A803TT55"/>
<feature type="transmembrane region" description="Helical" evidence="2">
    <location>
        <begin position="30"/>
        <end position="47"/>
    </location>
</feature>
<evidence type="ECO:0000256" key="1">
    <source>
        <dbReference type="SAM" id="MobiDB-lite"/>
    </source>
</evidence>
<keyword evidence="2" id="KW-0812">Transmembrane</keyword>
<feature type="region of interest" description="Disordered" evidence="1">
    <location>
        <begin position="1"/>
        <end position="20"/>
    </location>
</feature>
<dbReference type="Proteomes" id="UP000001646">
    <property type="component" value="Chromosome 2"/>
</dbReference>
<evidence type="ECO:0000313" key="4">
    <source>
        <dbReference type="Proteomes" id="UP000001646"/>
    </source>
</evidence>
<reference evidence="3" key="2">
    <citation type="submission" date="2025-08" db="UniProtKB">
        <authorList>
            <consortium name="Ensembl"/>
        </authorList>
    </citation>
    <scope>IDENTIFICATION</scope>
</reference>
<evidence type="ECO:0000313" key="3">
    <source>
        <dbReference type="Ensembl" id="ENSACAP00000038395.1"/>
    </source>
</evidence>
<feature type="compositionally biased region" description="Pro residues" evidence="1">
    <location>
        <begin position="1"/>
        <end position="11"/>
    </location>
</feature>
<reference evidence="3" key="3">
    <citation type="submission" date="2025-09" db="UniProtKB">
        <authorList>
            <consortium name="Ensembl"/>
        </authorList>
    </citation>
    <scope>IDENTIFICATION</scope>
</reference>
<sequence length="157" mass="17204">MRLPPPSPGSPPSSSCSSSSFSSAGSRRRWMAVAGLAALLGCGFFLSRGPYTHLLVGAGALGFFFVLCWLYVFPVHCQPVEKEIVRGVKLQQKGRVWRRDPHAAHVFRSGANKEPFIALLLCKEGPCDLLSPHLRKGGLQGRLKLQFQFTALNRLSI</sequence>
<accession>A0A803TT55</accession>